<proteinExistence type="predicted"/>
<evidence type="ECO:0000313" key="1">
    <source>
        <dbReference type="EMBL" id="KAH9781102.1"/>
    </source>
</evidence>
<accession>A0ACB8M6D1</accession>
<protein>
    <submittedName>
        <fullName evidence="1">CCHC-type domain-containing protein</fullName>
    </submittedName>
</protein>
<keyword evidence="2" id="KW-1185">Reference proteome</keyword>
<organism evidence="1 2">
    <name type="scientific">Citrus sinensis</name>
    <name type="common">Sweet orange</name>
    <name type="synonym">Citrus aurantium var. sinensis</name>
    <dbReference type="NCBI Taxonomy" id="2711"/>
    <lineage>
        <taxon>Eukaryota</taxon>
        <taxon>Viridiplantae</taxon>
        <taxon>Streptophyta</taxon>
        <taxon>Embryophyta</taxon>
        <taxon>Tracheophyta</taxon>
        <taxon>Spermatophyta</taxon>
        <taxon>Magnoliopsida</taxon>
        <taxon>eudicotyledons</taxon>
        <taxon>Gunneridae</taxon>
        <taxon>Pentapetalae</taxon>
        <taxon>rosids</taxon>
        <taxon>malvids</taxon>
        <taxon>Sapindales</taxon>
        <taxon>Rutaceae</taxon>
        <taxon>Aurantioideae</taxon>
        <taxon>Citrus</taxon>
    </lineage>
</organism>
<gene>
    <name evidence="1" type="ORF">KPL71_008336</name>
</gene>
<dbReference type="Proteomes" id="UP000829398">
    <property type="component" value="Chromosome 3"/>
</dbReference>
<dbReference type="EMBL" id="CM039172">
    <property type="protein sequence ID" value="KAH9781102.1"/>
    <property type="molecule type" value="Genomic_DNA"/>
</dbReference>
<sequence length="195" mass="22298">MKAKGEKIVEGCLIGKVLNRRGVSFEGLKFAMQKVWQTSREVKIESLGDNVFMFKFGTESDKRSIMMGGPCHFDRALIVLTEPVGIGDVKKQNFSHTSFWVQIHDVPIMCMSKEMAVELGEVIGKVEEVDTDAAGECFGQFLRMRISVDITKPLKKLIELEQEGEEEEDIPMRVMYGRLPDFYFYCGRIGHQYRE</sequence>
<reference evidence="2" key="1">
    <citation type="journal article" date="2023" name="Hortic. Res.">
        <title>A chromosome-level phased genome enabling allele-level studies in sweet orange: a case study on citrus Huanglongbing tolerance.</title>
        <authorList>
            <person name="Wu B."/>
            <person name="Yu Q."/>
            <person name="Deng Z."/>
            <person name="Duan Y."/>
            <person name="Luo F."/>
            <person name="Gmitter F. Jr."/>
        </authorList>
    </citation>
    <scope>NUCLEOTIDE SEQUENCE [LARGE SCALE GENOMIC DNA]</scope>
    <source>
        <strain evidence="2">cv. Valencia</strain>
    </source>
</reference>
<comment type="caution">
    <text evidence="1">The sequence shown here is derived from an EMBL/GenBank/DDBJ whole genome shotgun (WGS) entry which is preliminary data.</text>
</comment>
<name>A0ACB8M6D1_CITSI</name>
<evidence type="ECO:0000313" key="2">
    <source>
        <dbReference type="Proteomes" id="UP000829398"/>
    </source>
</evidence>